<dbReference type="EMBL" id="JBHLWN010000105">
    <property type="protein sequence ID" value="MFC0215871.1"/>
    <property type="molecule type" value="Genomic_DNA"/>
</dbReference>
<proteinExistence type="predicted"/>
<dbReference type="Gene3D" id="2.70.98.10">
    <property type="match status" value="1"/>
</dbReference>
<dbReference type="InterPro" id="IPR008183">
    <property type="entry name" value="Aldose_1/G6P_1-epimerase"/>
</dbReference>
<dbReference type="PANTHER" id="PTHR11122:SF13">
    <property type="entry name" value="GLUCOSE-6-PHOSPHATE 1-EPIMERASE"/>
    <property type="match status" value="1"/>
</dbReference>
<dbReference type="SUPFAM" id="SSF74650">
    <property type="entry name" value="Galactose mutarotase-like"/>
    <property type="match status" value="1"/>
</dbReference>
<evidence type="ECO:0000313" key="2">
    <source>
        <dbReference type="Proteomes" id="UP001589776"/>
    </source>
</evidence>
<keyword evidence="2" id="KW-1185">Reference proteome</keyword>
<gene>
    <name evidence="1" type="ORF">ACFFK0_26085</name>
</gene>
<dbReference type="RefSeq" id="WP_377473475.1">
    <property type="nucleotide sequence ID" value="NZ_JBHLWN010000105.1"/>
</dbReference>
<accession>A0ABV6DT90</accession>
<organism evidence="1 2">
    <name type="scientific">Paenibacillus chartarius</name>
    <dbReference type="NCBI Taxonomy" id="747481"/>
    <lineage>
        <taxon>Bacteria</taxon>
        <taxon>Bacillati</taxon>
        <taxon>Bacillota</taxon>
        <taxon>Bacilli</taxon>
        <taxon>Bacillales</taxon>
        <taxon>Paenibacillaceae</taxon>
        <taxon>Paenibacillus</taxon>
    </lineage>
</organism>
<evidence type="ECO:0000313" key="1">
    <source>
        <dbReference type="EMBL" id="MFC0215871.1"/>
    </source>
</evidence>
<comment type="caution">
    <text evidence="1">The sequence shown here is derived from an EMBL/GenBank/DDBJ whole genome shotgun (WGS) entry which is preliminary data.</text>
</comment>
<dbReference type="Proteomes" id="UP001589776">
    <property type="component" value="Unassembled WGS sequence"/>
</dbReference>
<dbReference type="PANTHER" id="PTHR11122">
    <property type="entry name" value="APOSPORY-ASSOCIATED PROTEIN C-RELATED"/>
    <property type="match status" value="1"/>
</dbReference>
<sequence>MSRYEIRSYEAEYAMFELKDTVTDSAVRVCPQRGGIVTGFRSHGQELLYLDRETFANPAANIRGGIPVLFPICGQLADGAYEWEGQRYEMRNHGVARVMPWSVEDSGTDAESAWIRLKLRSSAETLASYPFDFELEFTYTLQEGKLTIAQSYRNVSDREMPMYAGFHPYFAADRKALAYDTDAKTMYDYNDLQTKPYEGTVDLEHLTESVALVDAAAPRIAFQPLEGVRVELTYSGLFRYVVLWSVPGKPFVCVEPWMAKNGALQTGEGLTLVGPHRELQAEFTIERK</sequence>
<protein>
    <submittedName>
        <fullName evidence="1">Aldose epimerase</fullName>
    </submittedName>
</protein>
<dbReference type="Pfam" id="PF01263">
    <property type="entry name" value="Aldose_epim"/>
    <property type="match status" value="1"/>
</dbReference>
<dbReference type="InterPro" id="IPR011013">
    <property type="entry name" value="Gal_mutarotase_sf_dom"/>
</dbReference>
<reference evidence="1 2" key="1">
    <citation type="submission" date="2024-09" db="EMBL/GenBank/DDBJ databases">
        <authorList>
            <person name="Sun Q."/>
            <person name="Mori K."/>
        </authorList>
    </citation>
    <scope>NUCLEOTIDE SEQUENCE [LARGE SCALE GENOMIC DNA]</scope>
    <source>
        <strain evidence="1 2">CCM 7759</strain>
    </source>
</reference>
<dbReference type="InterPro" id="IPR014718">
    <property type="entry name" value="GH-type_carb-bd"/>
</dbReference>
<name>A0ABV6DT90_9BACL</name>